<proteinExistence type="predicted"/>
<organism evidence="2 3">
    <name type="scientific">Lentinula guzmanii</name>
    <dbReference type="NCBI Taxonomy" id="2804957"/>
    <lineage>
        <taxon>Eukaryota</taxon>
        <taxon>Fungi</taxon>
        <taxon>Dikarya</taxon>
        <taxon>Basidiomycota</taxon>
        <taxon>Agaricomycotina</taxon>
        <taxon>Agaricomycetes</taxon>
        <taxon>Agaricomycetidae</taxon>
        <taxon>Agaricales</taxon>
        <taxon>Marasmiineae</taxon>
        <taxon>Omphalotaceae</taxon>
        <taxon>Lentinula</taxon>
    </lineage>
</organism>
<gene>
    <name evidence="2" type="ORF">DFJ43DRAFT_808570</name>
</gene>
<sequence>MQILSIYLGFILGFSLPCRLHLLVASRDSKTSARGLAMTSHPRNRHKLASQRNRSGTLTVPAEVSHRLANYFHEHESDILLDDPVNQIGYPPGTEWPAGRSNRAAVDFAWARSLDSPFTRVHLDAE</sequence>
<name>A0AA38J3A9_9AGAR</name>
<comment type="caution">
    <text evidence="2">The sequence shown here is derived from an EMBL/GenBank/DDBJ whole genome shotgun (WGS) entry which is preliminary data.</text>
</comment>
<evidence type="ECO:0000313" key="3">
    <source>
        <dbReference type="Proteomes" id="UP001176059"/>
    </source>
</evidence>
<keyword evidence="3" id="KW-1185">Reference proteome</keyword>
<feature type="region of interest" description="Disordered" evidence="1">
    <location>
        <begin position="33"/>
        <end position="56"/>
    </location>
</feature>
<evidence type="ECO:0000256" key="1">
    <source>
        <dbReference type="SAM" id="MobiDB-lite"/>
    </source>
</evidence>
<dbReference type="AlphaFoldDB" id="A0AA38J3A9"/>
<accession>A0AA38J3A9</accession>
<reference evidence="2" key="2">
    <citation type="journal article" date="2023" name="Proc. Natl. Acad. Sci. U.S.A.">
        <title>A global phylogenomic analysis of the shiitake genus Lentinula.</title>
        <authorList>
            <person name="Sierra-Patev S."/>
            <person name="Min B."/>
            <person name="Naranjo-Ortiz M."/>
            <person name="Looney B."/>
            <person name="Konkel Z."/>
            <person name="Slot J.C."/>
            <person name="Sakamoto Y."/>
            <person name="Steenwyk J.L."/>
            <person name="Rokas A."/>
            <person name="Carro J."/>
            <person name="Camarero S."/>
            <person name="Ferreira P."/>
            <person name="Molpeceres G."/>
            <person name="Ruiz-Duenas F.J."/>
            <person name="Serrano A."/>
            <person name="Henrissat B."/>
            <person name="Drula E."/>
            <person name="Hughes K.W."/>
            <person name="Mata J.L."/>
            <person name="Ishikawa N.K."/>
            <person name="Vargas-Isla R."/>
            <person name="Ushijima S."/>
            <person name="Smith C.A."/>
            <person name="Donoghue J."/>
            <person name="Ahrendt S."/>
            <person name="Andreopoulos W."/>
            <person name="He G."/>
            <person name="LaButti K."/>
            <person name="Lipzen A."/>
            <person name="Ng V."/>
            <person name="Riley R."/>
            <person name="Sandor L."/>
            <person name="Barry K."/>
            <person name="Martinez A.T."/>
            <person name="Xiao Y."/>
            <person name="Gibbons J.G."/>
            <person name="Terashima K."/>
            <person name="Grigoriev I.V."/>
            <person name="Hibbett D."/>
        </authorList>
    </citation>
    <scope>NUCLEOTIDE SEQUENCE</scope>
    <source>
        <strain evidence="2">ET3784</strain>
    </source>
</reference>
<evidence type="ECO:0000313" key="2">
    <source>
        <dbReference type="EMBL" id="KAJ3716741.1"/>
    </source>
</evidence>
<dbReference type="EMBL" id="JANVFO010000077">
    <property type="protein sequence ID" value="KAJ3716741.1"/>
    <property type="molecule type" value="Genomic_DNA"/>
</dbReference>
<reference evidence="2" key="1">
    <citation type="submission" date="2022-08" db="EMBL/GenBank/DDBJ databases">
        <authorList>
            <consortium name="DOE Joint Genome Institute"/>
            <person name="Min B."/>
            <person name="Sierra-Patev S."/>
            <person name="Naranjo-Ortiz M."/>
            <person name="Looney B."/>
            <person name="Konkel Z."/>
            <person name="Slot J.C."/>
            <person name="Sakamoto Y."/>
            <person name="Steenwyk J.L."/>
            <person name="Rokas A."/>
            <person name="Carro J."/>
            <person name="Camarero S."/>
            <person name="Ferreira P."/>
            <person name="Molpeceres G."/>
            <person name="Ruiz-duenas F.J."/>
            <person name="Serrano A."/>
            <person name="Henrissat B."/>
            <person name="Drula E."/>
            <person name="Hughes K.W."/>
            <person name="Mata J.L."/>
            <person name="Ishikawa N.K."/>
            <person name="Vargas-Isla R."/>
            <person name="Ushijima S."/>
            <person name="Smith C.A."/>
            <person name="Ahrendt S."/>
            <person name="Andreopoulos W."/>
            <person name="He G."/>
            <person name="LaButti K."/>
            <person name="Lipzen A."/>
            <person name="Ng V."/>
            <person name="Riley R."/>
            <person name="Sandor L."/>
            <person name="Barry K."/>
            <person name="Martinez A.T."/>
            <person name="Xiao Y."/>
            <person name="Gibbons J.G."/>
            <person name="Terashima K."/>
            <person name="Hibbett D.S."/>
            <person name="Grigoriev I.V."/>
        </authorList>
    </citation>
    <scope>NUCLEOTIDE SEQUENCE</scope>
    <source>
        <strain evidence="2">ET3784</strain>
    </source>
</reference>
<dbReference type="Proteomes" id="UP001176059">
    <property type="component" value="Unassembled WGS sequence"/>
</dbReference>
<protein>
    <submittedName>
        <fullName evidence="2">Uncharacterized protein</fullName>
    </submittedName>
</protein>